<comment type="subcellular location">
    <subcellularLocation>
        <location evidence="1 10">Cell outer membrane</location>
        <topology evidence="1 10">Multi-pass membrane protein</topology>
    </subcellularLocation>
</comment>
<keyword evidence="7 10" id="KW-0472">Membrane</keyword>
<comment type="similarity">
    <text evidence="10 11">Belongs to the TonB-dependent receptor family.</text>
</comment>
<sequence length="636" mass="70881">MTSCAFAQKKETVLQQNELNEVVISDSKFALAKEKSGKVIVKITAEELSKRSGQSLATVLNSVAGMEINGNQSSAGKNLGYYIRGGRNRQTLIMIDGIPVTDASGINLEYDLRLIPVDQVESIEILKGAASTLYGSGAAAGVINITLKKAGKKAIAGNAHMSVGTQTTADRTNYRPQDYNQGLSVNGKLDKFNYYASLNSTETTGISEAAVPESANFEADRFSRINSLVKLGFTPTEKLSLDFFANYDRLKNDFDGTFDNFNNPDTPLNVSTSEQFRLGFSPKYKYNKGEFVLNTSFNTIERNYNTFSSYSNSVDVSDYKSRSINVDAFNKYEFSKQFFVVLGTQFQFQEMDSKTAYDAIAAETAKFNTVDPYLTAVYNSDFGLNLNVGVRDNMHSVYGDHFVYNVNPSFSFSELPLKVLASYSTAYITPSLYQLYSPYGNLDLTPEENSTVEAGFEVALLAKKLTFNAVAFHREEENSFGFYTNPATYVSNYINIEGRNNAKGVETMVSYAFSKDLKVNANYTFTQVEEPLSRLIPKHKGNISLDYQATNRAFFSVNYQYVDKRKDAFFDGGTYATIPLMLDSYQLFNGTVKYDLIKNRMSVFAAVNNILNEEFVESVGYSTRGRNFKIGLNLNF</sequence>
<feature type="domain" description="TonB-dependent receptor-like beta-barrel" evidence="12">
    <location>
        <begin position="238"/>
        <end position="610"/>
    </location>
</feature>
<dbReference type="PANTHER" id="PTHR30069:SF29">
    <property type="entry name" value="HEMOGLOBIN AND HEMOGLOBIN-HAPTOGLOBIN-BINDING PROTEIN 1-RELATED"/>
    <property type="match status" value="1"/>
</dbReference>
<dbReference type="Gene3D" id="2.170.130.10">
    <property type="entry name" value="TonB-dependent receptor, plug domain"/>
    <property type="match status" value="1"/>
</dbReference>
<proteinExistence type="inferred from homology"/>
<evidence type="ECO:0000259" key="13">
    <source>
        <dbReference type="Pfam" id="PF07715"/>
    </source>
</evidence>
<dbReference type="eggNOG" id="COG4206">
    <property type="taxonomic scope" value="Bacteria"/>
</dbReference>
<keyword evidence="9 10" id="KW-0998">Cell outer membrane</keyword>
<dbReference type="InterPro" id="IPR012910">
    <property type="entry name" value="Plug_dom"/>
</dbReference>
<dbReference type="Gene3D" id="2.40.170.20">
    <property type="entry name" value="TonB-dependent receptor, beta-barrel domain"/>
    <property type="match status" value="1"/>
</dbReference>
<dbReference type="SUPFAM" id="SSF56935">
    <property type="entry name" value="Porins"/>
    <property type="match status" value="1"/>
</dbReference>
<dbReference type="Pfam" id="PF00593">
    <property type="entry name" value="TonB_dep_Rec_b-barrel"/>
    <property type="match status" value="1"/>
</dbReference>
<dbReference type="PATRIC" id="fig|1086011.3.peg.56"/>
<dbReference type="CDD" id="cd01347">
    <property type="entry name" value="ligand_gated_channel"/>
    <property type="match status" value="1"/>
</dbReference>
<evidence type="ECO:0000256" key="11">
    <source>
        <dbReference type="RuleBase" id="RU003357"/>
    </source>
</evidence>
<dbReference type="InterPro" id="IPR039426">
    <property type="entry name" value="TonB-dep_rcpt-like"/>
</dbReference>
<keyword evidence="8 14" id="KW-0675">Receptor</keyword>
<protein>
    <submittedName>
        <fullName evidence="14">TonB-dependent receptor</fullName>
    </submittedName>
</protein>
<evidence type="ECO:0000259" key="12">
    <source>
        <dbReference type="Pfam" id="PF00593"/>
    </source>
</evidence>
<dbReference type="EMBL" id="AHKF01000004">
    <property type="protein sequence ID" value="EIA10553.1"/>
    <property type="molecule type" value="Genomic_DNA"/>
</dbReference>
<evidence type="ECO:0000256" key="7">
    <source>
        <dbReference type="ARBA" id="ARBA00023136"/>
    </source>
</evidence>
<keyword evidence="5" id="KW-0732">Signal</keyword>
<gene>
    <name evidence="14" type="ORF">HJ01_00059</name>
</gene>
<dbReference type="AlphaFoldDB" id="H7FLL1"/>
<dbReference type="InterPro" id="IPR037066">
    <property type="entry name" value="Plug_dom_sf"/>
</dbReference>
<keyword evidence="4 10" id="KW-0812">Transmembrane</keyword>
<evidence type="ECO:0000256" key="4">
    <source>
        <dbReference type="ARBA" id="ARBA00022692"/>
    </source>
</evidence>
<evidence type="ECO:0000256" key="5">
    <source>
        <dbReference type="ARBA" id="ARBA00022729"/>
    </source>
</evidence>
<comment type="caution">
    <text evidence="14">The sequence shown here is derived from an EMBL/GenBank/DDBJ whole genome shotgun (WGS) entry which is preliminary data.</text>
</comment>
<evidence type="ECO:0000256" key="2">
    <source>
        <dbReference type="ARBA" id="ARBA00022448"/>
    </source>
</evidence>
<dbReference type="Pfam" id="PF07715">
    <property type="entry name" value="Plug"/>
    <property type="match status" value="1"/>
</dbReference>
<dbReference type="GO" id="GO:0015344">
    <property type="term" value="F:siderophore uptake transmembrane transporter activity"/>
    <property type="evidence" value="ECO:0007669"/>
    <property type="project" value="TreeGrafter"/>
</dbReference>
<evidence type="ECO:0000313" key="14">
    <source>
        <dbReference type="EMBL" id="EIA10553.1"/>
    </source>
</evidence>
<dbReference type="GO" id="GO:0009279">
    <property type="term" value="C:cell outer membrane"/>
    <property type="evidence" value="ECO:0007669"/>
    <property type="project" value="UniProtKB-SubCell"/>
</dbReference>
<evidence type="ECO:0000256" key="10">
    <source>
        <dbReference type="PROSITE-ProRule" id="PRU01360"/>
    </source>
</evidence>
<reference evidence="14 15" key="1">
    <citation type="journal article" date="2014" name="Acta Crystallogr. D">
        <title>Structure-based characterization and antifreeze properties of a hyperactive ice-binding protein from the Antarctic bacterium Flavobacterium frigoris PS1.</title>
        <authorList>
            <person name="Do H."/>
            <person name="Kim S.J."/>
            <person name="Kim H.J."/>
            <person name="Lee J.H."/>
        </authorList>
    </citation>
    <scope>NUCLEOTIDE SEQUENCE [LARGE SCALE GENOMIC DNA]</scope>
    <source>
        <strain evidence="14 15">PS1</strain>
    </source>
</reference>
<dbReference type="STRING" id="1086011.HJ01_00059"/>
<dbReference type="GO" id="GO:0044718">
    <property type="term" value="P:siderophore transmembrane transport"/>
    <property type="evidence" value="ECO:0007669"/>
    <property type="project" value="TreeGrafter"/>
</dbReference>
<evidence type="ECO:0000256" key="1">
    <source>
        <dbReference type="ARBA" id="ARBA00004571"/>
    </source>
</evidence>
<evidence type="ECO:0000256" key="3">
    <source>
        <dbReference type="ARBA" id="ARBA00022452"/>
    </source>
</evidence>
<dbReference type="InterPro" id="IPR036942">
    <property type="entry name" value="Beta-barrel_TonB_sf"/>
</dbReference>
<feature type="domain" description="TonB-dependent receptor plug" evidence="13">
    <location>
        <begin position="37"/>
        <end position="142"/>
    </location>
</feature>
<accession>H7FLL1</accession>
<name>H7FLL1_FLAFP</name>
<dbReference type="PROSITE" id="PS52016">
    <property type="entry name" value="TONB_DEPENDENT_REC_3"/>
    <property type="match status" value="1"/>
</dbReference>
<organism evidence="14 15">
    <name type="scientific">Flavobacterium frigoris (strain PS1)</name>
    <dbReference type="NCBI Taxonomy" id="1086011"/>
    <lineage>
        <taxon>Bacteria</taxon>
        <taxon>Pseudomonadati</taxon>
        <taxon>Bacteroidota</taxon>
        <taxon>Flavobacteriia</taxon>
        <taxon>Flavobacteriales</taxon>
        <taxon>Flavobacteriaceae</taxon>
        <taxon>Flavobacterium</taxon>
    </lineage>
</organism>
<evidence type="ECO:0000256" key="8">
    <source>
        <dbReference type="ARBA" id="ARBA00023170"/>
    </source>
</evidence>
<dbReference type="Proteomes" id="UP000005566">
    <property type="component" value="Unassembled WGS sequence"/>
</dbReference>
<dbReference type="OrthoDB" id="9758472at2"/>
<evidence type="ECO:0000256" key="6">
    <source>
        <dbReference type="ARBA" id="ARBA00023077"/>
    </source>
</evidence>
<dbReference type="PANTHER" id="PTHR30069">
    <property type="entry name" value="TONB-DEPENDENT OUTER MEMBRANE RECEPTOR"/>
    <property type="match status" value="1"/>
</dbReference>
<dbReference type="InterPro" id="IPR000531">
    <property type="entry name" value="Beta-barrel_TonB"/>
</dbReference>
<keyword evidence="6 11" id="KW-0798">TonB box</keyword>
<keyword evidence="2 10" id="KW-0813">Transport</keyword>
<keyword evidence="3 10" id="KW-1134">Transmembrane beta strand</keyword>
<evidence type="ECO:0000256" key="9">
    <source>
        <dbReference type="ARBA" id="ARBA00023237"/>
    </source>
</evidence>
<evidence type="ECO:0000313" key="15">
    <source>
        <dbReference type="Proteomes" id="UP000005566"/>
    </source>
</evidence>
<keyword evidence="15" id="KW-1185">Reference proteome</keyword>